<keyword evidence="2" id="KW-1015">Disulfide bond</keyword>
<dbReference type="PANTHER" id="PTHR36191:SF4">
    <property type="entry name" value="VWFD DOMAIN-CONTAINING PROTEIN"/>
    <property type="match status" value="1"/>
</dbReference>
<dbReference type="Gene3D" id="2.60.40.10">
    <property type="entry name" value="Immunoglobulins"/>
    <property type="match status" value="1"/>
</dbReference>
<dbReference type="PANTHER" id="PTHR36191">
    <property type="entry name" value="ENDO/EXONUCLEASE/PHOSPHATASE DOMAIN-CONTAINING PROTEIN-RELATED"/>
    <property type="match status" value="1"/>
</dbReference>
<dbReference type="InterPro" id="IPR036772">
    <property type="entry name" value="SRCR-like_dom_sf"/>
</dbReference>
<dbReference type="InterPro" id="IPR003961">
    <property type="entry name" value="FN3_dom"/>
</dbReference>
<dbReference type="CDD" id="cd00063">
    <property type="entry name" value="FN3"/>
    <property type="match status" value="1"/>
</dbReference>
<dbReference type="Gene3D" id="3.10.250.10">
    <property type="entry name" value="SRCR-like domain"/>
    <property type="match status" value="1"/>
</dbReference>
<dbReference type="GO" id="GO:0016020">
    <property type="term" value="C:membrane"/>
    <property type="evidence" value="ECO:0007669"/>
    <property type="project" value="InterPro"/>
</dbReference>
<dbReference type="GeneTree" id="ENSGT00940000156038"/>
<evidence type="ECO:0000256" key="2">
    <source>
        <dbReference type="ARBA" id="ARBA00023157"/>
    </source>
</evidence>
<dbReference type="InterPro" id="IPR001190">
    <property type="entry name" value="SRCR"/>
</dbReference>
<name>A0A3B4EWH0_9CICH</name>
<protein>
    <recommendedName>
        <fullName evidence="4">SRCR domain-containing protein</fullName>
    </recommendedName>
</protein>
<evidence type="ECO:0000256" key="1">
    <source>
        <dbReference type="ARBA" id="ARBA00022729"/>
    </source>
</evidence>
<dbReference type="Ensembl" id="ENSPNYT00000002777.1">
    <property type="protein sequence ID" value="ENSPNYP00000002707.1"/>
    <property type="gene ID" value="ENSPNYG00000002120.1"/>
</dbReference>
<dbReference type="STRING" id="303518.ENSPNYP00000002707"/>
<dbReference type="Pfam" id="PF23283">
    <property type="entry name" value="D8C_UMOD"/>
    <property type="match status" value="1"/>
</dbReference>
<feature type="domain" description="SRCR" evidence="4">
    <location>
        <begin position="171"/>
        <end position="221"/>
    </location>
</feature>
<dbReference type="InterPro" id="IPR013783">
    <property type="entry name" value="Ig-like_fold"/>
</dbReference>
<proteinExistence type="predicted"/>
<evidence type="ECO:0000313" key="5">
    <source>
        <dbReference type="Ensembl" id="ENSPNYP00000002707.1"/>
    </source>
</evidence>
<dbReference type="InterPro" id="IPR036116">
    <property type="entry name" value="FN3_sf"/>
</dbReference>
<dbReference type="InterPro" id="IPR057774">
    <property type="entry name" value="D8C_UMOD/GP2/OIT3-like"/>
</dbReference>
<evidence type="ECO:0000259" key="4">
    <source>
        <dbReference type="PROSITE" id="PS50287"/>
    </source>
</evidence>
<dbReference type="SUPFAM" id="SSF56487">
    <property type="entry name" value="SRCR-like"/>
    <property type="match status" value="1"/>
</dbReference>
<dbReference type="PROSITE" id="PS50287">
    <property type="entry name" value="SRCR_2"/>
    <property type="match status" value="1"/>
</dbReference>
<comment type="caution">
    <text evidence="3">Lacks conserved residue(s) required for the propagation of feature annotation.</text>
</comment>
<organism evidence="5">
    <name type="scientific">Pundamilia nyererei</name>
    <dbReference type="NCBI Taxonomy" id="303518"/>
    <lineage>
        <taxon>Eukaryota</taxon>
        <taxon>Metazoa</taxon>
        <taxon>Chordata</taxon>
        <taxon>Craniata</taxon>
        <taxon>Vertebrata</taxon>
        <taxon>Euteleostomi</taxon>
        <taxon>Actinopterygii</taxon>
        <taxon>Neopterygii</taxon>
        <taxon>Teleostei</taxon>
        <taxon>Neoteleostei</taxon>
        <taxon>Acanthomorphata</taxon>
        <taxon>Ovalentaria</taxon>
        <taxon>Cichlomorphae</taxon>
        <taxon>Cichliformes</taxon>
        <taxon>Cichlidae</taxon>
        <taxon>African cichlids</taxon>
        <taxon>Pseudocrenilabrinae</taxon>
        <taxon>Haplochromini</taxon>
        <taxon>Pundamilia</taxon>
    </lineage>
</organism>
<evidence type="ECO:0000256" key="3">
    <source>
        <dbReference type="PROSITE-ProRule" id="PRU00196"/>
    </source>
</evidence>
<sequence length="249" mass="28112">MPIAQTETSITLQWSKVNNVSFVLQFNGTETSISAPAGNGQVTHTVSSLTAGIKYTFTLYSVFENIRSSGCFDPCQNYIALNDDWRSTNNTNIQDLHCDSYINWQGWYRLFLGQFSARVPERCIDSNRCGTHVPLWITQPHPTQAGEIVDRAVCGRWTTGCCHHSSPTIQVKLCYGNYYVYKLQNPNWCYVAYCAGIWRTVCDDFWHVMDAQVVCTQLGCGWVHSAPESCTIWTGQRAHLVSQCCIHGQ</sequence>
<reference evidence="5" key="1">
    <citation type="submission" date="2023-09" db="UniProtKB">
        <authorList>
            <consortium name="Ensembl"/>
        </authorList>
    </citation>
    <scope>IDENTIFICATION</scope>
</reference>
<dbReference type="AlphaFoldDB" id="A0A3B4EWH0"/>
<accession>A0A3B4EWH0</accession>
<dbReference type="SUPFAM" id="SSF49265">
    <property type="entry name" value="Fibronectin type III"/>
    <property type="match status" value="1"/>
</dbReference>
<keyword evidence="1" id="KW-0732">Signal</keyword>